<dbReference type="Gene3D" id="3.90.640.20">
    <property type="entry name" value="Heat-shock cognate protein, ATPase"/>
    <property type="match status" value="1"/>
</dbReference>
<accession>A0A6N7Y2I9</accession>
<dbReference type="InterPro" id="IPR025303">
    <property type="entry name" value="PdaC"/>
</dbReference>
<dbReference type="EMBL" id="VUNQ01000053">
    <property type="protein sequence ID" value="MSU03064.1"/>
    <property type="molecule type" value="Genomic_DNA"/>
</dbReference>
<evidence type="ECO:0000259" key="2">
    <source>
        <dbReference type="Pfam" id="PF13739"/>
    </source>
</evidence>
<organism evidence="3 4">
    <name type="scientific">Tissierella pigra</name>
    <dbReference type="NCBI Taxonomy" id="2607614"/>
    <lineage>
        <taxon>Bacteria</taxon>
        <taxon>Bacillati</taxon>
        <taxon>Bacillota</taxon>
        <taxon>Tissierellia</taxon>
        <taxon>Tissierellales</taxon>
        <taxon>Tissierellaceae</taxon>
        <taxon>Tissierella</taxon>
    </lineage>
</organism>
<dbReference type="RefSeq" id="WP_154442491.1">
    <property type="nucleotide sequence ID" value="NZ_JAHLPJ010000001.1"/>
</dbReference>
<evidence type="ECO:0000313" key="4">
    <source>
        <dbReference type="Proteomes" id="UP000469523"/>
    </source>
</evidence>
<evidence type="ECO:0000313" key="3">
    <source>
        <dbReference type="EMBL" id="MSU03064.1"/>
    </source>
</evidence>
<gene>
    <name evidence="3" type="ORF">FYJ83_16505</name>
</gene>
<dbReference type="Pfam" id="PF13739">
    <property type="entry name" value="PdaC"/>
    <property type="match status" value="1"/>
</dbReference>
<dbReference type="Proteomes" id="UP000469523">
    <property type="component" value="Unassembled WGS sequence"/>
</dbReference>
<feature type="domain" description="DUF3298" evidence="1">
    <location>
        <begin position="201"/>
        <end position="284"/>
    </location>
</feature>
<dbReference type="AlphaFoldDB" id="A0A6N7Y2I9"/>
<dbReference type="Gene3D" id="3.30.565.40">
    <property type="entry name" value="Fervidobacterium nodosum Rt17-B1 like"/>
    <property type="match status" value="1"/>
</dbReference>
<comment type="caution">
    <text evidence="3">The sequence shown here is derived from an EMBL/GenBank/DDBJ whole genome shotgun (WGS) entry which is preliminary data.</text>
</comment>
<dbReference type="Pfam" id="PF11738">
    <property type="entry name" value="DUF3298"/>
    <property type="match status" value="1"/>
</dbReference>
<feature type="domain" description="Deacetylase PdaC" evidence="2">
    <location>
        <begin position="95"/>
        <end position="168"/>
    </location>
</feature>
<keyword evidence="4" id="KW-1185">Reference proteome</keyword>
<dbReference type="InterPro" id="IPR021729">
    <property type="entry name" value="DUF3298"/>
</dbReference>
<evidence type="ECO:0000259" key="1">
    <source>
        <dbReference type="Pfam" id="PF11738"/>
    </source>
</evidence>
<proteinExistence type="predicted"/>
<protein>
    <submittedName>
        <fullName evidence="3">DUF3298 and DUF4163 domain-containing protein</fullName>
    </submittedName>
</protein>
<reference evidence="3 4" key="1">
    <citation type="submission" date="2019-09" db="EMBL/GenBank/DDBJ databases">
        <title>In-depth cultivation of the pig gut microbiome towards novel bacterial diversity and tailored functional studies.</title>
        <authorList>
            <person name="Wylensek D."/>
            <person name="Hitch T.C.A."/>
            <person name="Clavel T."/>
        </authorList>
    </citation>
    <scope>NUCLEOTIDE SEQUENCE [LARGE SCALE GENOMIC DNA]</scope>
    <source>
        <strain evidence="3 4">WCA3-693-APC-4?</strain>
    </source>
</reference>
<dbReference type="InterPro" id="IPR037126">
    <property type="entry name" value="PdaC/RsiV-like_sf"/>
</dbReference>
<name>A0A6N7Y2I9_9FIRM</name>
<sequence length="298" mass="34292">MNNKLEESKKEYMNISIPDELEFIVKKSIKEGRKNSMKKDNKYKILKTTAASVAAAALLITAGVNTSPSLAENLSEVPIFGGIVKVLTFREYKIDKDKFDANIKVPKIEGLENEELQNRINEKYIKENKELYEAFVSEMEKLQSKNSGNISISTNYEVKTDNDNIFSIGRYIESTSGSSDRKVKYDTIDKKNQILITLPSLFKNESYTEAISENIKEQMREQMKEDENKVYWIDDFAMDSESEFKNISKEQSFYINHEGKLIISFDKYEIAPGYMGTQEFTIPTEVIKDILVSSEYIK</sequence>